<dbReference type="AlphaFoldDB" id="D5GKK3"/>
<dbReference type="Gene3D" id="3.40.50.200">
    <property type="entry name" value="Peptidase S8/S53 domain"/>
    <property type="match status" value="1"/>
</dbReference>
<evidence type="ECO:0000256" key="2">
    <source>
        <dbReference type="ARBA" id="ARBA00022670"/>
    </source>
</evidence>
<dbReference type="InterPro" id="IPR000209">
    <property type="entry name" value="Peptidase_S8/S53_dom"/>
</dbReference>
<keyword evidence="4 6" id="KW-0378">Hydrolase</keyword>
<evidence type="ECO:0000259" key="9">
    <source>
        <dbReference type="Pfam" id="PF00082"/>
    </source>
</evidence>
<keyword evidence="12" id="KW-1185">Reference proteome</keyword>
<feature type="active site" description="Charge relay system" evidence="6">
    <location>
        <position position="166"/>
    </location>
</feature>
<accession>D5GKK3</accession>
<evidence type="ECO:0000256" key="5">
    <source>
        <dbReference type="ARBA" id="ARBA00022825"/>
    </source>
</evidence>
<evidence type="ECO:0000256" key="7">
    <source>
        <dbReference type="RuleBase" id="RU003355"/>
    </source>
</evidence>
<dbReference type="PRINTS" id="PR00723">
    <property type="entry name" value="SUBTILISIN"/>
</dbReference>
<dbReference type="PROSITE" id="PS00138">
    <property type="entry name" value="SUBTILASE_SER"/>
    <property type="match status" value="1"/>
</dbReference>
<evidence type="ECO:0000256" key="8">
    <source>
        <dbReference type="SAM" id="SignalP"/>
    </source>
</evidence>
<dbReference type="PANTHER" id="PTHR43806:SF11">
    <property type="entry name" value="CEREVISIN-RELATED"/>
    <property type="match status" value="1"/>
</dbReference>
<name>D5GKK3_TUBMM</name>
<feature type="chain" id="PRO_5003072188" evidence="8">
    <location>
        <begin position="21"/>
        <end position="424"/>
    </location>
</feature>
<dbReference type="Pfam" id="PF00082">
    <property type="entry name" value="Peptidase_S8"/>
    <property type="match status" value="1"/>
</dbReference>
<dbReference type="PROSITE" id="PS00136">
    <property type="entry name" value="SUBTILASE_ASP"/>
    <property type="match status" value="1"/>
</dbReference>
<comment type="similarity">
    <text evidence="1 6 7">Belongs to the peptidase S8 family.</text>
</comment>
<dbReference type="EMBL" id="FN430340">
    <property type="protein sequence ID" value="CAZ85046.1"/>
    <property type="molecule type" value="Genomic_DNA"/>
</dbReference>
<evidence type="ECO:0000313" key="12">
    <source>
        <dbReference type="Proteomes" id="UP000006911"/>
    </source>
</evidence>
<feature type="signal peptide" evidence="8">
    <location>
        <begin position="1"/>
        <end position="20"/>
    </location>
</feature>
<dbReference type="GO" id="GO:0006508">
    <property type="term" value="P:proteolysis"/>
    <property type="evidence" value="ECO:0007669"/>
    <property type="project" value="UniProtKB-KW"/>
</dbReference>
<dbReference type="InterPro" id="IPR015500">
    <property type="entry name" value="Peptidase_S8_subtilisin-rel"/>
</dbReference>
<dbReference type="KEGG" id="tml:GSTUM_00009607001"/>
<evidence type="ECO:0000256" key="3">
    <source>
        <dbReference type="ARBA" id="ARBA00022729"/>
    </source>
</evidence>
<dbReference type="SUPFAM" id="SSF54897">
    <property type="entry name" value="Protease propeptides/inhibitors"/>
    <property type="match status" value="1"/>
</dbReference>
<dbReference type="GO" id="GO:0004252">
    <property type="term" value="F:serine-type endopeptidase activity"/>
    <property type="evidence" value="ECO:0007669"/>
    <property type="project" value="UniProtKB-UniRule"/>
</dbReference>
<dbReference type="Proteomes" id="UP000006911">
    <property type="component" value="Unassembled WGS sequence"/>
</dbReference>
<dbReference type="OMA" id="FASHSAW"/>
<keyword evidence="3 8" id="KW-0732">Signal</keyword>
<feature type="active site" description="Charge relay system" evidence="6">
    <location>
        <position position="359"/>
    </location>
</feature>
<dbReference type="eggNOG" id="KOG1153">
    <property type="taxonomic scope" value="Eukaryota"/>
</dbReference>
<feature type="domain" description="Peptidase S8/S53" evidence="9">
    <location>
        <begin position="164"/>
        <end position="370"/>
    </location>
</feature>
<evidence type="ECO:0000259" key="10">
    <source>
        <dbReference type="Pfam" id="PF05922"/>
    </source>
</evidence>
<dbReference type="InterPro" id="IPR034193">
    <property type="entry name" value="PCSK9_ProteinaseK-like"/>
</dbReference>
<keyword evidence="5 6" id="KW-0720">Serine protease</keyword>
<proteinExistence type="inferred from homology"/>
<dbReference type="Gene3D" id="3.30.70.80">
    <property type="entry name" value="Peptidase S8 propeptide/proteinase inhibitor I9"/>
    <property type="match status" value="1"/>
</dbReference>
<dbReference type="RefSeq" id="XP_002840855.1">
    <property type="nucleotide sequence ID" value="XM_002840809.1"/>
</dbReference>
<dbReference type="InterPro" id="IPR010259">
    <property type="entry name" value="S8pro/Inhibitor_I9"/>
</dbReference>
<organism evidence="11 12">
    <name type="scientific">Tuber melanosporum (strain Mel28)</name>
    <name type="common">Perigord black truffle</name>
    <dbReference type="NCBI Taxonomy" id="656061"/>
    <lineage>
        <taxon>Eukaryota</taxon>
        <taxon>Fungi</taxon>
        <taxon>Dikarya</taxon>
        <taxon>Ascomycota</taxon>
        <taxon>Pezizomycotina</taxon>
        <taxon>Pezizomycetes</taxon>
        <taxon>Pezizales</taxon>
        <taxon>Tuberaceae</taxon>
        <taxon>Tuber</taxon>
    </lineage>
</organism>
<evidence type="ECO:0000313" key="11">
    <source>
        <dbReference type="EMBL" id="CAZ85046.1"/>
    </source>
</evidence>
<feature type="active site" description="Charge relay system" evidence="6">
    <location>
        <position position="198"/>
    </location>
</feature>
<keyword evidence="2 6" id="KW-0645">Protease</keyword>
<dbReference type="PANTHER" id="PTHR43806">
    <property type="entry name" value="PEPTIDASE S8"/>
    <property type="match status" value="1"/>
</dbReference>
<sequence length="424" mass="44891">MRHLFSLVATLVPFITRITAAPLDGLAQRFVDEKIPNAWIVQLKGEPSSQNLDEHLSWLSSVTQEVTGFAGAERKYNFAGFVGYSGKFDDSTVQQIRARPEVALVEQDGVVNADRTCVNQTLPMPGLWGLGRISFRPGGSKGVYVYNDTSPYCNSRTGPPTAYVIDSGVFTKHKDFGRRATHLWKAESSWSPEDKCGHGTHVAGTIIGKTYGVAKHAIVFSVKVLEGTHHGFCSGSWAGVIAGIDYAYKHAYEAGKVPLSVINLSLGGGFNAATNNAVQKAVAGGLTVVVSAGNAGENACNFSPASAPDAITVAASDINDELGPFSNYGCCVDIHAPGVEVLSTWIANETATTTFSGTSMAAPHISGLILYRKCLTATSRTPRSDKRELVKQSVLGVIKGKLCAQGSSQKCCSPNLLANNGGCT</sequence>
<protein>
    <submittedName>
        <fullName evidence="11">(Perigord truffle) hypothetical protein</fullName>
    </submittedName>
</protein>
<dbReference type="InterPro" id="IPR037045">
    <property type="entry name" value="S8pro/Inhibitor_I9_sf"/>
</dbReference>
<gene>
    <name evidence="11" type="ORF">GSTUM_00009607001</name>
</gene>
<dbReference type="GeneID" id="9184708"/>
<dbReference type="InterPro" id="IPR036852">
    <property type="entry name" value="Peptidase_S8/S53_dom_sf"/>
</dbReference>
<evidence type="ECO:0000256" key="4">
    <source>
        <dbReference type="ARBA" id="ARBA00022801"/>
    </source>
</evidence>
<evidence type="ECO:0000256" key="6">
    <source>
        <dbReference type="PROSITE-ProRule" id="PRU01240"/>
    </source>
</evidence>
<dbReference type="CDD" id="cd04077">
    <property type="entry name" value="Peptidases_S8_PCSK9_ProteinaseK_like"/>
    <property type="match status" value="1"/>
</dbReference>
<dbReference type="PROSITE" id="PS51892">
    <property type="entry name" value="SUBTILASE"/>
    <property type="match status" value="1"/>
</dbReference>
<dbReference type="SUPFAM" id="SSF52743">
    <property type="entry name" value="Subtilisin-like"/>
    <property type="match status" value="1"/>
</dbReference>
<dbReference type="InterPro" id="IPR023827">
    <property type="entry name" value="Peptidase_S8_Asp-AS"/>
</dbReference>
<reference evidence="11 12" key="1">
    <citation type="journal article" date="2010" name="Nature">
        <title>Perigord black truffle genome uncovers evolutionary origins and mechanisms of symbiosis.</title>
        <authorList>
            <person name="Martin F."/>
            <person name="Kohler A."/>
            <person name="Murat C."/>
            <person name="Balestrini R."/>
            <person name="Coutinho P.M."/>
            <person name="Jaillon O."/>
            <person name="Montanini B."/>
            <person name="Morin E."/>
            <person name="Noel B."/>
            <person name="Percudani R."/>
            <person name="Porcel B."/>
            <person name="Rubini A."/>
            <person name="Amicucci A."/>
            <person name="Amselem J."/>
            <person name="Anthouard V."/>
            <person name="Arcioni S."/>
            <person name="Artiguenave F."/>
            <person name="Aury J.M."/>
            <person name="Ballario P."/>
            <person name="Bolchi A."/>
            <person name="Brenna A."/>
            <person name="Brun A."/>
            <person name="Buee M."/>
            <person name="Cantarel B."/>
            <person name="Chevalier G."/>
            <person name="Couloux A."/>
            <person name="Da Silva C."/>
            <person name="Denoeud F."/>
            <person name="Duplessis S."/>
            <person name="Ghignone S."/>
            <person name="Hilselberger B."/>
            <person name="Iotti M."/>
            <person name="Marcais B."/>
            <person name="Mello A."/>
            <person name="Miranda M."/>
            <person name="Pacioni G."/>
            <person name="Quesneville H."/>
            <person name="Riccioni C."/>
            <person name="Ruotolo R."/>
            <person name="Splivallo R."/>
            <person name="Stocchi V."/>
            <person name="Tisserant E."/>
            <person name="Viscomi A.R."/>
            <person name="Zambonelli A."/>
            <person name="Zampieri E."/>
            <person name="Henrissat B."/>
            <person name="Lebrun M.H."/>
            <person name="Paolocci F."/>
            <person name="Bonfante P."/>
            <person name="Ottonello S."/>
            <person name="Wincker P."/>
        </authorList>
    </citation>
    <scope>NUCLEOTIDE SEQUENCE [LARGE SCALE GENOMIC DNA]</scope>
    <source>
        <strain evidence="11 12">Mel28</strain>
    </source>
</reference>
<dbReference type="InterPro" id="IPR050131">
    <property type="entry name" value="Peptidase_S8_subtilisin-like"/>
</dbReference>
<dbReference type="InterPro" id="IPR023828">
    <property type="entry name" value="Peptidase_S8_Ser-AS"/>
</dbReference>
<dbReference type="Pfam" id="PF05922">
    <property type="entry name" value="Inhibitor_I9"/>
    <property type="match status" value="1"/>
</dbReference>
<feature type="domain" description="Inhibitor I9" evidence="10">
    <location>
        <begin position="39"/>
        <end position="112"/>
    </location>
</feature>
<dbReference type="InParanoid" id="D5GKK3"/>
<dbReference type="HOGENOM" id="CLU_011263_1_4_1"/>
<evidence type="ECO:0000256" key="1">
    <source>
        <dbReference type="ARBA" id="ARBA00011073"/>
    </source>
</evidence>
<dbReference type="FunFam" id="3.40.50.200:FF:000007">
    <property type="entry name" value="Subtilisin-like serine protease"/>
    <property type="match status" value="1"/>
</dbReference>